<sequence length="148" mass="15755">MSLSFSSGSGHGDGDAWFFSAGISALLHDRALQNSSACLSSPSPTESTRRPSKGPPFPPVWPGSLFESPTLCSLSSSTPSPHRAHLPLSLLVLVPLLLHYSIGRLVLARAVHGSAQEIPASPRHVHPVLLPPQPPQRLHPDPVSFSLR</sequence>
<proteinExistence type="predicted"/>
<evidence type="ECO:0000313" key="3">
    <source>
        <dbReference type="Proteomes" id="UP000243459"/>
    </source>
</evidence>
<name>A0A5P1F4B9_ASPOF</name>
<dbReference type="Gramene" id="ONK72267">
    <property type="protein sequence ID" value="ONK72267"/>
    <property type="gene ID" value="A4U43_C04F17570"/>
</dbReference>
<dbReference type="EMBL" id="CM007384">
    <property type="protein sequence ID" value="ONK72267.1"/>
    <property type="molecule type" value="Genomic_DNA"/>
</dbReference>
<protein>
    <submittedName>
        <fullName evidence="2">Uncharacterized protein</fullName>
    </submittedName>
</protein>
<gene>
    <name evidence="2" type="ORF">A4U43_C04F17570</name>
</gene>
<feature type="region of interest" description="Disordered" evidence="1">
    <location>
        <begin position="37"/>
        <end position="61"/>
    </location>
</feature>
<evidence type="ECO:0000256" key="1">
    <source>
        <dbReference type="SAM" id="MobiDB-lite"/>
    </source>
</evidence>
<reference evidence="3" key="1">
    <citation type="journal article" date="2017" name="Nat. Commun.">
        <title>The asparagus genome sheds light on the origin and evolution of a young Y chromosome.</title>
        <authorList>
            <person name="Harkess A."/>
            <person name="Zhou J."/>
            <person name="Xu C."/>
            <person name="Bowers J.E."/>
            <person name="Van der Hulst R."/>
            <person name="Ayyampalayam S."/>
            <person name="Mercati F."/>
            <person name="Riccardi P."/>
            <person name="McKain M.R."/>
            <person name="Kakrana A."/>
            <person name="Tang H."/>
            <person name="Ray J."/>
            <person name="Groenendijk J."/>
            <person name="Arikit S."/>
            <person name="Mathioni S.M."/>
            <person name="Nakano M."/>
            <person name="Shan H."/>
            <person name="Telgmann-Rauber A."/>
            <person name="Kanno A."/>
            <person name="Yue Z."/>
            <person name="Chen H."/>
            <person name="Li W."/>
            <person name="Chen Y."/>
            <person name="Xu X."/>
            <person name="Zhang Y."/>
            <person name="Luo S."/>
            <person name="Chen H."/>
            <person name="Gao J."/>
            <person name="Mao Z."/>
            <person name="Pires J.C."/>
            <person name="Luo M."/>
            <person name="Kudrna D."/>
            <person name="Wing R.A."/>
            <person name="Meyers B.C."/>
            <person name="Yi K."/>
            <person name="Kong H."/>
            <person name="Lavrijsen P."/>
            <person name="Sunseri F."/>
            <person name="Falavigna A."/>
            <person name="Ye Y."/>
            <person name="Leebens-Mack J.H."/>
            <person name="Chen G."/>
        </authorList>
    </citation>
    <scope>NUCLEOTIDE SEQUENCE [LARGE SCALE GENOMIC DNA]</scope>
    <source>
        <strain evidence="3">cv. DH0086</strain>
    </source>
</reference>
<keyword evidence="3" id="KW-1185">Reference proteome</keyword>
<dbReference type="Proteomes" id="UP000243459">
    <property type="component" value="Chromosome 4"/>
</dbReference>
<feature type="region of interest" description="Disordered" evidence="1">
    <location>
        <begin position="123"/>
        <end position="148"/>
    </location>
</feature>
<dbReference type="AlphaFoldDB" id="A0A5P1F4B9"/>
<organism evidence="2 3">
    <name type="scientific">Asparagus officinalis</name>
    <name type="common">Garden asparagus</name>
    <dbReference type="NCBI Taxonomy" id="4686"/>
    <lineage>
        <taxon>Eukaryota</taxon>
        <taxon>Viridiplantae</taxon>
        <taxon>Streptophyta</taxon>
        <taxon>Embryophyta</taxon>
        <taxon>Tracheophyta</taxon>
        <taxon>Spermatophyta</taxon>
        <taxon>Magnoliopsida</taxon>
        <taxon>Liliopsida</taxon>
        <taxon>Asparagales</taxon>
        <taxon>Asparagaceae</taxon>
        <taxon>Asparagoideae</taxon>
        <taxon>Asparagus</taxon>
    </lineage>
</organism>
<evidence type="ECO:0000313" key="2">
    <source>
        <dbReference type="EMBL" id="ONK72267.1"/>
    </source>
</evidence>
<accession>A0A5P1F4B9</accession>